<proteinExistence type="predicted"/>
<sequence>MAELRFDKKVVFDCLFISLLLFSCLVSAGGGKSQTVALSDAGVSSNAPPQMPQRGGLGIIQETLMRSTFRFSGNGRAGKNVSGTAFVVGSPCPKAPLSSAIVLVTANHVLESIEADEIVLIGRVARDERWEVLPLTLKIRQNSRQLWIKHPRADVAVMYAPLLQVIPTGSLLPTEYLANDDFMKKYEISPGDEIFSLGYPFGKASDSPGEFPLLRSGRIASYPLVPTADVRVFNIDQRIFRGDSGGPVYIAQGGRTYRGALTTGIVFGVLGVLVGEVVFEEKSEQAFDTVVRQYPLNVGRVVHASLIAEAIAMLPKLPQCH</sequence>
<dbReference type="Gene3D" id="2.40.10.120">
    <property type="match status" value="1"/>
</dbReference>
<evidence type="ECO:0000313" key="1">
    <source>
        <dbReference type="EMBL" id="SEU38614.1"/>
    </source>
</evidence>
<organism evidence="1 2">
    <name type="scientific">Stigmatella erecta</name>
    <dbReference type="NCBI Taxonomy" id="83460"/>
    <lineage>
        <taxon>Bacteria</taxon>
        <taxon>Pseudomonadati</taxon>
        <taxon>Myxococcota</taxon>
        <taxon>Myxococcia</taxon>
        <taxon>Myxococcales</taxon>
        <taxon>Cystobacterineae</taxon>
        <taxon>Archangiaceae</taxon>
        <taxon>Stigmatella</taxon>
    </lineage>
</organism>
<dbReference type="RefSeq" id="WP_143076260.1">
    <property type="nucleotide sequence ID" value="NZ_FOIJ01000027.1"/>
</dbReference>
<dbReference type="InterPro" id="IPR009003">
    <property type="entry name" value="Peptidase_S1_PA"/>
</dbReference>
<dbReference type="EMBL" id="FOIJ01000027">
    <property type="protein sequence ID" value="SEU38614.1"/>
    <property type="molecule type" value="Genomic_DNA"/>
</dbReference>
<reference evidence="2" key="1">
    <citation type="submission" date="2016-10" db="EMBL/GenBank/DDBJ databases">
        <authorList>
            <person name="Varghese N."/>
            <person name="Submissions S."/>
        </authorList>
    </citation>
    <scope>NUCLEOTIDE SEQUENCE [LARGE SCALE GENOMIC DNA]</scope>
    <source>
        <strain evidence="2">DSM 16858</strain>
    </source>
</reference>
<dbReference type="AlphaFoldDB" id="A0A1I0LEP2"/>
<protein>
    <recommendedName>
        <fullName evidence="3">Trypsin-like peptidase domain-containing protein</fullName>
    </recommendedName>
</protein>
<dbReference type="Pfam" id="PF13365">
    <property type="entry name" value="Trypsin_2"/>
    <property type="match status" value="1"/>
</dbReference>
<accession>A0A1I0LEP2</accession>
<evidence type="ECO:0000313" key="2">
    <source>
        <dbReference type="Proteomes" id="UP000199181"/>
    </source>
</evidence>
<dbReference type="PROSITE" id="PS51257">
    <property type="entry name" value="PROKAR_LIPOPROTEIN"/>
    <property type="match status" value="1"/>
</dbReference>
<gene>
    <name evidence="1" type="ORF">SAMN05443639_12763</name>
</gene>
<keyword evidence="2" id="KW-1185">Reference proteome</keyword>
<evidence type="ECO:0008006" key="3">
    <source>
        <dbReference type="Google" id="ProtNLM"/>
    </source>
</evidence>
<dbReference type="SUPFAM" id="SSF50494">
    <property type="entry name" value="Trypsin-like serine proteases"/>
    <property type="match status" value="1"/>
</dbReference>
<name>A0A1I0LEP2_9BACT</name>
<dbReference type="Proteomes" id="UP000199181">
    <property type="component" value="Unassembled WGS sequence"/>
</dbReference>